<evidence type="ECO:0000256" key="1">
    <source>
        <dbReference type="SAM" id="MobiDB-lite"/>
    </source>
</evidence>
<reference evidence="3" key="1">
    <citation type="submission" date="2020-03" db="EMBL/GenBank/DDBJ databases">
        <title>Whole-genome sequence of the purple nonsulfur bacterium Rhodocyclus tenuis DSM112.</title>
        <authorList>
            <person name="Kyndt J.A."/>
            <person name="Meyer T.E."/>
        </authorList>
    </citation>
    <scope>NUCLEOTIDE SEQUENCE [LARGE SCALE GENOMIC DNA]</scope>
    <source>
        <strain evidence="3">DSM 112</strain>
    </source>
</reference>
<proteinExistence type="predicted"/>
<accession>A0ABX0WK85</accession>
<comment type="caution">
    <text evidence="2">The sequence shown here is derived from an EMBL/GenBank/DDBJ whole genome shotgun (WGS) entry which is preliminary data.</text>
</comment>
<feature type="region of interest" description="Disordered" evidence="1">
    <location>
        <begin position="56"/>
        <end position="100"/>
    </location>
</feature>
<dbReference type="Proteomes" id="UP000720344">
    <property type="component" value="Unassembled WGS sequence"/>
</dbReference>
<gene>
    <name evidence="2" type="ORF">HCX48_13000</name>
</gene>
<keyword evidence="3" id="KW-1185">Reference proteome</keyword>
<sequence>DRRYPKAHLPFLGKTKLRVAGMWLGDEQKRFLVFRILSCSHSLPFSKLTYTMTKKTSSSAADASGGKKKQEGATLAVTPIASDARLQSEAPNRDASPRSTIFRSGVRFPDLLGKPVHRGDPTDLVTVKLDSVPVERGAVPDGEGKSGLASLDLVASDVARALPDNYPIENSEFGKQLQAFVADLVSKGHDVSFVPLSARQRFPQISKMPDIVDDDGVVNPLSYVETKKGKRQRYVSVMIANAESGSFAWLYLEGDTNRGEPSRSLFVKIAPQVRLDSEWLAQTVLVRIKPPS</sequence>
<organism evidence="2 3">
    <name type="scientific">Rhodocyclus gracilis</name>
    <dbReference type="NCBI Taxonomy" id="2929842"/>
    <lineage>
        <taxon>Bacteria</taxon>
        <taxon>Pseudomonadati</taxon>
        <taxon>Pseudomonadota</taxon>
        <taxon>Betaproteobacteria</taxon>
        <taxon>Rhodocyclales</taxon>
        <taxon>Rhodocyclaceae</taxon>
        <taxon>Rhodocyclus</taxon>
    </lineage>
</organism>
<dbReference type="RefSeq" id="WP_209022705.1">
    <property type="nucleotide sequence ID" value="NZ_JAATWB010000013.1"/>
</dbReference>
<protein>
    <submittedName>
        <fullName evidence="2">Uncharacterized protein</fullName>
    </submittedName>
</protein>
<dbReference type="EMBL" id="JAATWB010000013">
    <property type="protein sequence ID" value="NJA90131.1"/>
    <property type="molecule type" value="Genomic_DNA"/>
</dbReference>
<evidence type="ECO:0000313" key="3">
    <source>
        <dbReference type="Proteomes" id="UP000720344"/>
    </source>
</evidence>
<evidence type="ECO:0000313" key="2">
    <source>
        <dbReference type="EMBL" id="NJA90131.1"/>
    </source>
</evidence>
<feature type="non-terminal residue" evidence="2">
    <location>
        <position position="1"/>
    </location>
</feature>
<name>A0ABX0WK85_9RHOO</name>